<dbReference type="EMBL" id="JH430138">
    <property type="status" value="NOT_ANNOTATED_CDS"/>
    <property type="molecule type" value="Genomic_DNA"/>
</dbReference>
<dbReference type="PANTHER" id="PTHR47501:SF5">
    <property type="entry name" value="HAT C-TERMINAL DIMERISATION DOMAIN-CONTAINING PROTEIN"/>
    <property type="match status" value="1"/>
</dbReference>
<dbReference type="HOGENOM" id="CLU_1436112_0_0_1"/>
<reference evidence="1" key="2">
    <citation type="submission" date="2015-02" db="UniProtKB">
        <authorList>
            <consortium name="EnsemblMetazoa"/>
        </authorList>
    </citation>
    <scope>IDENTIFICATION</scope>
</reference>
<accession>T1II64</accession>
<evidence type="ECO:0000313" key="2">
    <source>
        <dbReference type="Proteomes" id="UP000014500"/>
    </source>
</evidence>
<dbReference type="EnsemblMetazoa" id="SMAR000556-RA">
    <property type="protein sequence ID" value="SMAR000556-PA"/>
    <property type="gene ID" value="SMAR000556"/>
</dbReference>
<dbReference type="AlphaFoldDB" id="T1II64"/>
<dbReference type="PANTHER" id="PTHR47501">
    <property type="entry name" value="TRANSPOSASE-RELATED"/>
    <property type="match status" value="1"/>
</dbReference>
<dbReference type="PhylomeDB" id="T1II64"/>
<protein>
    <submittedName>
        <fullName evidence="1">Uncharacterized protein</fullName>
    </submittedName>
</protein>
<keyword evidence="2" id="KW-1185">Reference proteome</keyword>
<organism evidence="1 2">
    <name type="scientific">Strigamia maritima</name>
    <name type="common">European centipede</name>
    <name type="synonym">Geophilus maritimus</name>
    <dbReference type="NCBI Taxonomy" id="126957"/>
    <lineage>
        <taxon>Eukaryota</taxon>
        <taxon>Metazoa</taxon>
        <taxon>Ecdysozoa</taxon>
        <taxon>Arthropoda</taxon>
        <taxon>Myriapoda</taxon>
        <taxon>Chilopoda</taxon>
        <taxon>Pleurostigmophora</taxon>
        <taxon>Geophilomorpha</taxon>
        <taxon>Linotaeniidae</taxon>
        <taxon>Strigamia</taxon>
    </lineage>
</organism>
<dbReference type="STRING" id="126957.T1II64"/>
<sequence length="189" mass="22077">MSEFVVKRLVNVLICGTNIREAHNLLILFVIQHFQLVLDRIHITTLLQKLELCTQLKLSNFSSQELFFLDEYLKVMVHLAQALDRLQGESDCYMGILLPTILTAANRLKSEEPRLKVVKPLVKAILTGLKTRFGHYFDDKEFILATVTHPKSKLEWLPLDRREEVKKDFLGQIKQLHVKMVWLMMKNHN</sequence>
<dbReference type="InterPro" id="IPR012337">
    <property type="entry name" value="RNaseH-like_sf"/>
</dbReference>
<dbReference type="SUPFAM" id="SSF53098">
    <property type="entry name" value="Ribonuclease H-like"/>
    <property type="match status" value="1"/>
</dbReference>
<evidence type="ECO:0000313" key="1">
    <source>
        <dbReference type="EnsemblMetazoa" id="SMAR000556-PA"/>
    </source>
</evidence>
<reference evidence="2" key="1">
    <citation type="submission" date="2011-05" db="EMBL/GenBank/DDBJ databases">
        <authorList>
            <person name="Richards S.R."/>
            <person name="Qu J."/>
            <person name="Jiang H."/>
            <person name="Jhangiani S.N."/>
            <person name="Agravi P."/>
            <person name="Goodspeed R."/>
            <person name="Gross S."/>
            <person name="Mandapat C."/>
            <person name="Jackson L."/>
            <person name="Mathew T."/>
            <person name="Pu L."/>
            <person name="Thornton R."/>
            <person name="Saada N."/>
            <person name="Wilczek-Boney K.B."/>
            <person name="Lee S."/>
            <person name="Kovar C."/>
            <person name="Wu Y."/>
            <person name="Scherer S.E."/>
            <person name="Worley K.C."/>
            <person name="Muzny D.M."/>
            <person name="Gibbs R."/>
        </authorList>
    </citation>
    <scope>NUCLEOTIDE SEQUENCE</scope>
    <source>
        <strain evidence="2">Brora</strain>
    </source>
</reference>
<proteinExistence type="predicted"/>
<dbReference type="Proteomes" id="UP000014500">
    <property type="component" value="Unassembled WGS sequence"/>
</dbReference>
<name>T1II64_STRMM</name>